<dbReference type="GO" id="GO:0004672">
    <property type="term" value="F:protein kinase activity"/>
    <property type="evidence" value="ECO:0007669"/>
    <property type="project" value="InterPro"/>
</dbReference>
<feature type="domain" description="Protein kinase" evidence="1">
    <location>
        <begin position="1"/>
        <end position="182"/>
    </location>
</feature>
<dbReference type="GO" id="GO:0005737">
    <property type="term" value="C:cytoplasm"/>
    <property type="evidence" value="ECO:0007669"/>
    <property type="project" value="TreeGrafter"/>
</dbReference>
<accession>A0A165EQU7</accession>
<dbReference type="STRING" id="1353952.A0A165EQU7"/>
<keyword evidence="2" id="KW-0808">Transferase</keyword>
<dbReference type="Pfam" id="PF00069">
    <property type="entry name" value="Pkinase"/>
    <property type="match status" value="1"/>
</dbReference>
<evidence type="ECO:0000313" key="3">
    <source>
        <dbReference type="Proteomes" id="UP000076842"/>
    </source>
</evidence>
<dbReference type="AlphaFoldDB" id="A0A165EQU7"/>
<evidence type="ECO:0000313" key="2">
    <source>
        <dbReference type="EMBL" id="KZT55350.1"/>
    </source>
</evidence>
<dbReference type="Proteomes" id="UP000076842">
    <property type="component" value="Unassembled WGS sequence"/>
</dbReference>
<dbReference type="SUPFAM" id="SSF56112">
    <property type="entry name" value="Protein kinase-like (PK-like)"/>
    <property type="match status" value="1"/>
</dbReference>
<dbReference type="InterPro" id="IPR011009">
    <property type="entry name" value="Kinase-like_dom_sf"/>
</dbReference>
<dbReference type="GO" id="GO:0005524">
    <property type="term" value="F:ATP binding"/>
    <property type="evidence" value="ECO:0007669"/>
    <property type="project" value="InterPro"/>
</dbReference>
<proteinExistence type="predicted"/>
<dbReference type="Gene3D" id="1.10.510.10">
    <property type="entry name" value="Transferase(Phosphotransferase) domain 1"/>
    <property type="match status" value="1"/>
</dbReference>
<dbReference type="GO" id="GO:0007165">
    <property type="term" value="P:signal transduction"/>
    <property type="evidence" value="ECO:0007669"/>
    <property type="project" value="TreeGrafter"/>
</dbReference>
<evidence type="ECO:0000259" key="1">
    <source>
        <dbReference type="PROSITE" id="PS50011"/>
    </source>
</evidence>
<dbReference type="InterPro" id="IPR050167">
    <property type="entry name" value="Ser_Thr_protein_kinase"/>
</dbReference>
<name>A0A165EQU7_9BASI</name>
<dbReference type="InParanoid" id="A0A165EQU7"/>
<dbReference type="PANTHER" id="PTHR23257">
    <property type="entry name" value="SERINE-THREONINE PROTEIN KINASE"/>
    <property type="match status" value="1"/>
</dbReference>
<dbReference type="EMBL" id="KV423996">
    <property type="protein sequence ID" value="KZT55350.1"/>
    <property type="molecule type" value="Genomic_DNA"/>
</dbReference>
<dbReference type="PANTHER" id="PTHR23257:SF969">
    <property type="entry name" value="INTEGRIN-LINKED PROTEIN KINASE"/>
    <property type="match status" value="1"/>
</dbReference>
<dbReference type="PROSITE" id="PS50011">
    <property type="entry name" value="PROTEIN_KINASE_DOM"/>
    <property type="match status" value="1"/>
</dbReference>
<protein>
    <submittedName>
        <fullName evidence="2">Kinase-like protein</fullName>
    </submittedName>
</protein>
<keyword evidence="3" id="KW-1185">Reference proteome</keyword>
<gene>
    <name evidence="2" type="ORF">CALCODRAFT_498691</name>
</gene>
<dbReference type="OrthoDB" id="4062651at2759"/>
<sequence>MSLLLDTVRGLEYLHSQVPPILHGGLKGSNVLIDTRTGYPRARLRDFGHRRIIQQFVEDQEAMSSYIPPLGNPRWLAFERLKPWKYDIEEEGDIESVHSDVFELIRTFFEVLTGHPPFFDVTSDRAVLLMTDNGRNPDRPPPSEASPELDDELWELMQRAWNRDRSQRPPLSEVRGVLESKLAAGCLTETEVA</sequence>
<dbReference type="InterPro" id="IPR000719">
    <property type="entry name" value="Prot_kinase_dom"/>
</dbReference>
<organism evidence="2 3">
    <name type="scientific">Calocera cornea HHB12733</name>
    <dbReference type="NCBI Taxonomy" id="1353952"/>
    <lineage>
        <taxon>Eukaryota</taxon>
        <taxon>Fungi</taxon>
        <taxon>Dikarya</taxon>
        <taxon>Basidiomycota</taxon>
        <taxon>Agaricomycotina</taxon>
        <taxon>Dacrymycetes</taxon>
        <taxon>Dacrymycetales</taxon>
        <taxon>Dacrymycetaceae</taxon>
        <taxon>Calocera</taxon>
    </lineage>
</organism>
<reference evidence="2 3" key="1">
    <citation type="journal article" date="2016" name="Mol. Biol. Evol.">
        <title>Comparative Genomics of Early-Diverging Mushroom-Forming Fungi Provides Insights into the Origins of Lignocellulose Decay Capabilities.</title>
        <authorList>
            <person name="Nagy L.G."/>
            <person name="Riley R."/>
            <person name="Tritt A."/>
            <person name="Adam C."/>
            <person name="Daum C."/>
            <person name="Floudas D."/>
            <person name="Sun H."/>
            <person name="Yadav J.S."/>
            <person name="Pangilinan J."/>
            <person name="Larsson K.H."/>
            <person name="Matsuura K."/>
            <person name="Barry K."/>
            <person name="Labutti K."/>
            <person name="Kuo R."/>
            <person name="Ohm R.A."/>
            <person name="Bhattacharya S.S."/>
            <person name="Shirouzu T."/>
            <person name="Yoshinaga Y."/>
            <person name="Martin F.M."/>
            <person name="Grigoriev I.V."/>
            <person name="Hibbett D.S."/>
        </authorList>
    </citation>
    <scope>NUCLEOTIDE SEQUENCE [LARGE SCALE GENOMIC DNA]</scope>
    <source>
        <strain evidence="2 3">HHB12733</strain>
    </source>
</reference>
<keyword evidence="2" id="KW-0418">Kinase</keyword>